<feature type="region of interest" description="Disordered" evidence="1">
    <location>
        <begin position="724"/>
        <end position="746"/>
    </location>
</feature>
<evidence type="ECO:0000313" key="3">
    <source>
        <dbReference type="Proteomes" id="UP001152798"/>
    </source>
</evidence>
<evidence type="ECO:0000256" key="1">
    <source>
        <dbReference type="SAM" id="MobiDB-lite"/>
    </source>
</evidence>
<evidence type="ECO:0000313" key="2">
    <source>
        <dbReference type="EMBL" id="CAH1392741.1"/>
    </source>
</evidence>
<feature type="compositionally biased region" description="Acidic residues" evidence="1">
    <location>
        <begin position="544"/>
        <end position="574"/>
    </location>
</feature>
<feature type="region of interest" description="Disordered" evidence="1">
    <location>
        <begin position="544"/>
        <end position="575"/>
    </location>
</feature>
<keyword evidence="3" id="KW-1185">Reference proteome</keyword>
<proteinExistence type="predicted"/>
<dbReference type="Proteomes" id="UP001152798">
    <property type="component" value="Chromosome 2"/>
</dbReference>
<protein>
    <submittedName>
        <fullName evidence="2">Uncharacterized protein</fullName>
    </submittedName>
</protein>
<gene>
    <name evidence="2" type="ORF">NEZAVI_LOCUS3511</name>
</gene>
<accession>A0A9P0E6W3</accession>
<reference evidence="2" key="1">
    <citation type="submission" date="2022-01" db="EMBL/GenBank/DDBJ databases">
        <authorList>
            <person name="King R."/>
        </authorList>
    </citation>
    <scope>NUCLEOTIDE SEQUENCE</scope>
</reference>
<dbReference type="OrthoDB" id="6628613at2759"/>
<organism evidence="2 3">
    <name type="scientific">Nezara viridula</name>
    <name type="common">Southern green stink bug</name>
    <name type="synonym">Cimex viridulus</name>
    <dbReference type="NCBI Taxonomy" id="85310"/>
    <lineage>
        <taxon>Eukaryota</taxon>
        <taxon>Metazoa</taxon>
        <taxon>Ecdysozoa</taxon>
        <taxon>Arthropoda</taxon>
        <taxon>Hexapoda</taxon>
        <taxon>Insecta</taxon>
        <taxon>Pterygota</taxon>
        <taxon>Neoptera</taxon>
        <taxon>Paraneoptera</taxon>
        <taxon>Hemiptera</taxon>
        <taxon>Heteroptera</taxon>
        <taxon>Panheteroptera</taxon>
        <taxon>Pentatomomorpha</taxon>
        <taxon>Pentatomoidea</taxon>
        <taxon>Pentatomidae</taxon>
        <taxon>Pentatominae</taxon>
        <taxon>Nezara</taxon>
    </lineage>
</organism>
<dbReference type="AlphaFoldDB" id="A0A9P0E6W3"/>
<sequence length="1128" mass="132270">MGDTPPNDESDPQQSNKWSWFIDECTNDLERRRDVYSFGETVKCKELCGIETIIIDKNESQYENFANICLFLPRPLPDDLGPLDNYVSKVRTMLLERKAIPEGNWIGFDAGPFPLPFYPWSYSSELPDLERRTFDLRTRIQEENERIERPNRHFERRLNNYFSGTGIEPALTLAIASYLSNFCLPNLDVFHLYTALLFSGDILKTFEKSFSQANKAIKDEIINHLKDVIARKETLLLLHPFESQALELIQSRTMEEIFLYVYQYGNYTDLRCFIDEELASGPHFFFKFMWKGIPFNKLFLGFLKLKPADLSSFTCDLVLNKEPTCRIPTSYFSELHMHGIPSYKQPEFFKEHWPIRRGYRFDSSLIEGKVLSFKSSLAPPNRELSWEEEILLTCSTPKNLKLKLIEDWDEYLEFEQINSTQEPNETSIQHIPHEGMGLWENCVSETTKNTEKLESLEETIDITKQISVNRSSTSTDLFCYTSVPLDAKSKLRQSSTLSNASNGMLDEIEIWRDIEDLVIALEGLADLEDSDFLIDEIYSGDIFEEEEEEEQEQEEQEQEQEQEGEEEEEEEDLQAEQREILLDWTEDNLMIVEEIRSELSSWNPYWKLRPFCVKSSEKNSTTYEEDENSEEFSDNIEFIEPALPEIQPKHFLKQRGWSNECKEPPYWLRTIWKKIMWINWRGKNRLWIIDTLNKIEYLILRKNIMEDISLEIKKYNLYEVSDDSDQDLETSSNSSLISENNSSSENLEIPSTFESLELLEPSTPSTEYGSSFSSVSLTDCKYIESAFRAQSPWEFHSTEPLSLHLEKSVTFFEMCARVLRQKEEILQHAIEMEALSVAPPKLYLSRQIQRSVRLFLNLEMNISNRLSEEPSSSFISLVSHKSTRSRLTGGLFRGSTKRSYISKNYKDLGDWLHNLEAQIHQSNVQTHTRLLAYLRNLDNFKRLILNKFLSEVSSLGDITDSFRWKLSIKRPIRCQRVLINLCCRLGPIRNTTFLCDLLVQSESLRILIMSKLTARKMRHQISVRTTSSALAYNDSSDSEIYSVVEEILFHEDDIIKKWPRKKEWPSKEDNEENLQRHWLDKKLFETWKIGYSPQNMAKRLLVLWGLRNLRQKKITARHHRADKHNLLQ</sequence>
<feature type="compositionally biased region" description="Low complexity" evidence="1">
    <location>
        <begin position="731"/>
        <end position="746"/>
    </location>
</feature>
<dbReference type="EMBL" id="OV725078">
    <property type="protein sequence ID" value="CAH1392741.1"/>
    <property type="molecule type" value="Genomic_DNA"/>
</dbReference>
<name>A0A9P0E6W3_NEZVI</name>